<dbReference type="PANTHER" id="PTHR33112:SF16">
    <property type="entry name" value="HETEROKARYON INCOMPATIBILITY DOMAIN-CONTAINING PROTEIN"/>
    <property type="match status" value="1"/>
</dbReference>
<dbReference type="AlphaFoldDB" id="A0AAJ0GRK0"/>
<evidence type="ECO:0000313" key="3">
    <source>
        <dbReference type="Proteomes" id="UP001273166"/>
    </source>
</evidence>
<sequence>MDKPRDIPALLWWYPASPVCAHGVWGEKLEKVRCSPLPAFRESSGKGCAACMMILEAIDEFCPGWTSHAIENKKIYLYYGFGSLRTEHSEMGSEPFALYLSASAGGRQSLESLDHNMSFQLVYQTADEHLFRPGYCGRAYGYDHDLLRSSLRIVEDTRSNVAFDRIARWLAHCLETDKCCGIPDSQFKPKRLIYVGLPPEDQNNLRLVESKDPAVYACLSYCWGTDVDGVLTTTEENLSTHMKHIDETALPKSVADAVIVCRNIGIPHLWVDSLCIVQDSSEDWAQQSSVMGEIYARSLLTIYAKAADSCKSGFLGPQRYGRPSWQRPLKTQVPASLGRVSKDRWPKSWEFLEHGESSRLFIRKGTPNFDRSNFPLDTRGWAMQESLLPSRKLIFTGNEMVWECLARTTCECGHQCGAKVLNGAPSDGIKYAVGLSSQDRWANGQEHKVSHLTIVRDWQNMVKEYSLRQLTRAEDKLAAISGLATMTRDAISAVTDGKRDRYYAGLWGSRLSLDLTWWMPDGGTRPARYRAPTWSWASIDGRMAGPLNGPPNDSSYMTHIARNVKICDVWCQPEDELNPTGRLADGFVRLRGPVVRGPFRMKGRSHNPPRDRDRNCRVWLDCRDAGSSELEEAILSRCYNREEFGTRSLMILRSCTGRLGTALLQTLTKLMRPLTKLVIGLWNRFFEDRDAEYACIQLVTWNRDGEGKRFARFAKNPRIGHAIPPVSCFLVLQRQHGEDDVYTRVGMGFCTAVKRCGDASRKSGSEPPERKPLLFSHRAPTEWEFPLFRNCDQRLIKIV</sequence>
<dbReference type="Proteomes" id="UP001273166">
    <property type="component" value="Unassembled WGS sequence"/>
</dbReference>
<dbReference type="Pfam" id="PF06985">
    <property type="entry name" value="HET"/>
    <property type="match status" value="1"/>
</dbReference>
<keyword evidence="3" id="KW-1185">Reference proteome</keyword>
<reference evidence="2" key="2">
    <citation type="submission" date="2023-06" db="EMBL/GenBank/DDBJ databases">
        <authorList>
            <consortium name="Lawrence Berkeley National Laboratory"/>
            <person name="Mondo S.J."/>
            <person name="Hensen N."/>
            <person name="Bonometti L."/>
            <person name="Westerberg I."/>
            <person name="Brannstrom I.O."/>
            <person name="Guillou S."/>
            <person name="Cros-Aarteil S."/>
            <person name="Calhoun S."/>
            <person name="Haridas S."/>
            <person name="Kuo A."/>
            <person name="Pangilinan J."/>
            <person name="Riley R."/>
            <person name="Labutti K."/>
            <person name="Andreopoulos B."/>
            <person name="Lipzen A."/>
            <person name="Chen C."/>
            <person name="Yanf M."/>
            <person name="Daum C."/>
            <person name="Ng V."/>
            <person name="Clum A."/>
            <person name="Steindorff A."/>
            <person name="Ohm R."/>
            <person name="Martin F."/>
            <person name="Silar P."/>
            <person name="Natvig D."/>
            <person name="Lalanne C."/>
            <person name="Gautier V."/>
            <person name="Ament-Velasquez S.L."/>
            <person name="Kruys A."/>
            <person name="Hutchinson M.I."/>
            <person name="Powell A.J."/>
            <person name="Barry K."/>
            <person name="Miller A.N."/>
            <person name="Grigoriev I.V."/>
            <person name="Debuchy R."/>
            <person name="Gladieux P."/>
            <person name="Thoren M.H."/>
            <person name="Johannesson H."/>
        </authorList>
    </citation>
    <scope>NUCLEOTIDE SEQUENCE</scope>
    <source>
        <strain evidence="2">CBS 333.67</strain>
    </source>
</reference>
<reference evidence="2" key="1">
    <citation type="journal article" date="2023" name="Mol. Phylogenet. Evol.">
        <title>Genome-scale phylogeny and comparative genomics of the fungal order Sordariales.</title>
        <authorList>
            <person name="Hensen N."/>
            <person name="Bonometti L."/>
            <person name="Westerberg I."/>
            <person name="Brannstrom I.O."/>
            <person name="Guillou S."/>
            <person name="Cros-Aarteil S."/>
            <person name="Calhoun S."/>
            <person name="Haridas S."/>
            <person name="Kuo A."/>
            <person name="Mondo S."/>
            <person name="Pangilinan J."/>
            <person name="Riley R."/>
            <person name="LaButti K."/>
            <person name="Andreopoulos B."/>
            <person name="Lipzen A."/>
            <person name="Chen C."/>
            <person name="Yan M."/>
            <person name="Daum C."/>
            <person name="Ng V."/>
            <person name="Clum A."/>
            <person name="Steindorff A."/>
            <person name="Ohm R.A."/>
            <person name="Martin F."/>
            <person name="Silar P."/>
            <person name="Natvig D.O."/>
            <person name="Lalanne C."/>
            <person name="Gautier V."/>
            <person name="Ament-Velasquez S.L."/>
            <person name="Kruys A."/>
            <person name="Hutchinson M.I."/>
            <person name="Powell A.J."/>
            <person name="Barry K."/>
            <person name="Miller A.N."/>
            <person name="Grigoriev I.V."/>
            <person name="Debuchy R."/>
            <person name="Gladieux P."/>
            <person name="Hiltunen Thoren M."/>
            <person name="Johannesson H."/>
        </authorList>
    </citation>
    <scope>NUCLEOTIDE SEQUENCE</scope>
    <source>
        <strain evidence="2">CBS 333.67</strain>
    </source>
</reference>
<proteinExistence type="predicted"/>
<protein>
    <submittedName>
        <fullName evidence="2">Heterokaryon incompatibility protein-domain-containing protein</fullName>
    </submittedName>
</protein>
<dbReference type="EMBL" id="JAUDZG010000005">
    <property type="protein sequence ID" value="KAK3304852.1"/>
    <property type="molecule type" value="Genomic_DNA"/>
</dbReference>
<comment type="caution">
    <text evidence="2">The sequence shown here is derived from an EMBL/GenBank/DDBJ whole genome shotgun (WGS) entry which is preliminary data.</text>
</comment>
<evidence type="ECO:0000259" key="1">
    <source>
        <dbReference type="Pfam" id="PF06985"/>
    </source>
</evidence>
<feature type="domain" description="Heterokaryon incompatibility" evidence="1">
    <location>
        <begin position="216"/>
        <end position="385"/>
    </location>
</feature>
<accession>A0AAJ0GRK0</accession>
<evidence type="ECO:0000313" key="2">
    <source>
        <dbReference type="EMBL" id="KAK3304852.1"/>
    </source>
</evidence>
<gene>
    <name evidence="2" type="ORF">B0T15DRAFT_254402</name>
</gene>
<organism evidence="2 3">
    <name type="scientific">Chaetomium strumarium</name>
    <dbReference type="NCBI Taxonomy" id="1170767"/>
    <lineage>
        <taxon>Eukaryota</taxon>
        <taxon>Fungi</taxon>
        <taxon>Dikarya</taxon>
        <taxon>Ascomycota</taxon>
        <taxon>Pezizomycotina</taxon>
        <taxon>Sordariomycetes</taxon>
        <taxon>Sordariomycetidae</taxon>
        <taxon>Sordariales</taxon>
        <taxon>Chaetomiaceae</taxon>
        <taxon>Chaetomium</taxon>
    </lineage>
</organism>
<dbReference type="GeneID" id="87882054"/>
<name>A0AAJ0GRK0_9PEZI</name>
<dbReference type="InterPro" id="IPR010730">
    <property type="entry name" value="HET"/>
</dbReference>
<dbReference type="RefSeq" id="XP_062720632.1">
    <property type="nucleotide sequence ID" value="XM_062863225.1"/>
</dbReference>
<dbReference type="PANTHER" id="PTHR33112">
    <property type="entry name" value="DOMAIN PROTEIN, PUTATIVE-RELATED"/>
    <property type="match status" value="1"/>
</dbReference>